<dbReference type="SUPFAM" id="SSF48403">
    <property type="entry name" value="Ankyrin repeat"/>
    <property type="match status" value="1"/>
</dbReference>
<dbReference type="GO" id="GO:0030907">
    <property type="term" value="C:MBF transcription complex"/>
    <property type="evidence" value="ECO:0007669"/>
    <property type="project" value="TreeGrafter"/>
</dbReference>
<dbReference type="PANTHER" id="PTHR43828">
    <property type="entry name" value="ASPARAGINASE"/>
    <property type="match status" value="1"/>
</dbReference>
<dbReference type="InterPro" id="IPR036770">
    <property type="entry name" value="Ankyrin_rpt-contain_sf"/>
</dbReference>
<organism evidence="4 5">
    <name type="scientific">Bombardia bombarda</name>
    <dbReference type="NCBI Taxonomy" id="252184"/>
    <lineage>
        <taxon>Eukaryota</taxon>
        <taxon>Fungi</taxon>
        <taxon>Dikarya</taxon>
        <taxon>Ascomycota</taxon>
        <taxon>Pezizomycotina</taxon>
        <taxon>Sordariomycetes</taxon>
        <taxon>Sordariomycetidae</taxon>
        <taxon>Sordariales</taxon>
        <taxon>Lasiosphaeriaceae</taxon>
        <taxon>Bombardia</taxon>
    </lineage>
</organism>
<sequence>MRNQIYERLRPIFEYQPGSESPPPAPRHTSKPKAPKAKPAVPTWGSAPPPPPPPPVVQEEFENADVAMQEADTPDNLTVASASYMAEDDRYDTSQYSTQKKRKREEMMIQNVTEQQHSMYGDELLDYFLLNRPESDRAAFRPDPPTNFQPDWPIDTDGHTALHWAAAMGDVEVIKQLKRFGANLYAQNTRGETPFMRAVAFTNCFERQTFPQVLKELFGTSRITSLVLQKFQDLAGSYDNEFKEKDAAEKEAQRILFKTQEDLTNLRDSVADLESRLEADEAAAKTAADAAAARQKVLAYVTHQNRIAVQESVEQELLMMVNGNGTNGGGGDQDFDTYDDRLHLAVELQSILREQRAAEAEYVEARGMLGTGEKIDKYRHLLRSCLPPEDQEMLDENLEDMIKMMEDEAEVIGSRPVEPMGITAM</sequence>
<dbReference type="Proteomes" id="UP001174934">
    <property type="component" value="Unassembled WGS sequence"/>
</dbReference>
<dbReference type="GO" id="GO:0045944">
    <property type="term" value="P:positive regulation of transcription by RNA polymerase II"/>
    <property type="evidence" value="ECO:0007669"/>
    <property type="project" value="UniProtKB-ARBA"/>
</dbReference>
<evidence type="ECO:0000313" key="5">
    <source>
        <dbReference type="Proteomes" id="UP001174934"/>
    </source>
</evidence>
<evidence type="ECO:0000313" key="4">
    <source>
        <dbReference type="EMBL" id="KAK0629493.1"/>
    </source>
</evidence>
<gene>
    <name evidence="4" type="ORF">B0T17DRAFT_188256</name>
</gene>
<evidence type="ECO:0000256" key="3">
    <source>
        <dbReference type="SAM" id="MobiDB-lite"/>
    </source>
</evidence>
<dbReference type="GO" id="GO:0033309">
    <property type="term" value="C:SBF transcription complex"/>
    <property type="evidence" value="ECO:0007669"/>
    <property type="project" value="TreeGrafter"/>
</dbReference>
<dbReference type="PROSITE" id="PS50297">
    <property type="entry name" value="ANK_REP_REGION"/>
    <property type="match status" value="1"/>
</dbReference>
<dbReference type="InterPro" id="IPR051642">
    <property type="entry name" value="SWI6-like"/>
</dbReference>
<dbReference type="Gene3D" id="1.25.40.20">
    <property type="entry name" value="Ankyrin repeat-containing domain"/>
    <property type="match status" value="1"/>
</dbReference>
<dbReference type="InterPro" id="IPR002110">
    <property type="entry name" value="Ankyrin_rpt"/>
</dbReference>
<reference evidence="4" key="1">
    <citation type="submission" date="2023-06" db="EMBL/GenBank/DDBJ databases">
        <title>Genome-scale phylogeny and comparative genomics of the fungal order Sordariales.</title>
        <authorList>
            <consortium name="Lawrence Berkeley National Laboratory"/>
            <person name="Hensen N."/>
            <person name="Bonometti L."/>
            <person name="Westerberg I."/>
            <person name="Brannstrom I.O."/>
            <person name="Guillou S."/>
            <person name="Cros-Aarteil S."/>
            <person name="Calhoun S."/>
            <person name="Haridas S."/>
            <person name="Kuo A."/>
            <person name="Mondo S."/>
            <person name="Pangilinan J."/>
            <person name="Riley R."/>
            <person name="LaButti K."/>
            <person name="Andreopoulos B."/>
            <person name="Lipzen A."/>
            <person name="Chen C."/>
            <person name="Yanf M."/>
            <person name="Daum C."/>
            <person name="Ng V."/>
            <person name="Clum A."/>
            <person name="Steindorff A."/>
            <person name="Ohm R."/>
            <person name="Martin F."/>
            <person name="Silar P."/>
            <person name="Natvig D."/>
            <person name="Lalanne C."/>
            <person name="Gautier V."/>
            <person name="Ament-velasquez S.L."/>
            <person name="Kruys A."/>
            <person name="Hutchinson M.I."/>
            <person name="Powell A.J."/>
            <person name="Barry K."/>
            <person name="Miller A.N."/>
            <person name="Grigoriev I.V."/>
            <person name="Debuchy R."/>
            <person name="Gladieux P."/>
            <person name="Thoren M.H."/>
            <person name="Johannesson H."/>
        </authorList>
    </citation>
    <scope>NUCLEOTIDE SEQUENCE</scope>
    <source>
        <strain evidence="4">SMH3391-2</strain>
    </source>
</reference>
<feature type="compositionally biased region" description="Pro residues" evidence="3">
    <location>
        <begin position="47"/>
        <end position="56"/>
    </location>
</feature>
<dbReference type="AlphaFoldDB" id="A0AA39X8Z6"/>
<evidence type="ECO:0000256" key="1">
    <source>
        <dbReference type="PROSITE-ProRule" id="PRU00023"/>
    </source>
</evidence>
<proteinExistence type="predicted"/>
<name>A0AA39X8Z6_9PEZI</name>
<dbReference type="PROSITE" id="PS50088">
    <property type="entry name" value="ANK_REPEAT"/>
    <property type="match status" value="1"/>
</dbReference>
<dbReference type="SMART" id="SM00248">
    <property type="entry name" value="ANK"/>
    <property type="match status" value="1"/>
</dbReference>
<protein>
    <submittedName>
        <fullName evidence="4">Uncharacterized protein</fullName>
    </submittedName>
</protein>
<feature type="coiled-coil region" evidence="2">
    <location>
        <begin position="256"/>
        <end position="290"/>
    </location>
</feature>
<dbReference type="PANTHER" id="PTHR43828:SF15">
    <property type="entry name" value="TRANSCRIPTION FACTOR MBP1"/>
    <property type="match status" value="1"/>
</dbReference>
<accession>A0AA39X8Z6</accession>
<keyword evidence="5" id="KW-1185">Reference proteome</keyword>
<feature type="repeat" description="ANK" evidence="1">
    <location>
        <begin position="157"/>
        <end position="189"/>
    </location>
</feature>
<keyword evidence="2" id="KW-0175">Coiled coil</keyword>
<feature type="compositionally biased region" description="Basic and acidic residues" evidence="3">
    <location>
        <begin position="1"/>
        <end position="11"/>
    </location>
</feature>
<dbReference type="EMBL" id="JAULSR010000002">
    <property type="protein sequence ID" value="KAK0629493.1"/>
    <property type="molecule type" value="Genomic_DNA"/>
</dbReference>
<keyword evidence="1" id="KW-0040">ANK repeat</keyword>
<comment type="caution">
    <text evidence="4">The sequence shown here is derived from an EMBL/GenBank/DDBJ whole genome shotgun (WGS) entry which is preliminary data.</text>
</comment>
<evidence type="ECO:0000256" key="2">
    <source>
        <dbReference type="SAM" id="Coils"/>
    </source>
</evidence>
<feature type="region of interest" description="Disordered" evidence="3">
    <location>
        <begin position="1"/>
        <end position="59"/>
    </location>
</feature>
<dbReference type="Pfam" id="PF00023">
    <property type="entry name" value="Ank"/>
    <property type="match status" value="1"/>
</dbReference>